<dbReference type="PROSITE" id="PS51192">
    <property type="entry name" value="HELICASE_ATP_BIND_1"/>
    <property type="match status" value="1"/>
</dbReference>
<dbReference type="Pfam" id="PF00270">
    <property type="entry name" value="DEAD"/>
    <property type="match status" value="1"/>
</dbReference>
<dbReference type="SUPFAM" id="SSF52540">
    <property type="entry name" value="P-loop containing nucleoside triphosphate hydrolases"/>
    <property type="match status" value="1"/>
</dbReference>
<dbReference type="Proteomes" id="UP001525961">
    <property type="component" value="Unassembled WGS sequence"/>
</dbReference>
<dbReference type="NCBIfam" id="TIGR03158">
    <property type="entry name" value="cas3_cyano"/>
    <property type="match status" value="1"/>
</dbReference>
<dbReference type="InterPro" id="IPR011545">
    <property type="entry name" value="DEAD/DEAH_box_helicase_dom"/>
</dbReference>
<keyword evidence="3" id="KW-1185">Reference proteome</keyword>
<evidence type="ECO:0000313" key="2">
    <source>
        <dbReference type="EMBL" id="MCT7978248.1"/>
    </source>
</evidence>
<dbReference type="PANTHER" id="PTHR47962">
    <property type="entry name" value="ATP-DEPENDENT HELICASE LHR-RELATED-RELATED"/>
    <property type="match status" value="1"/>
</dbReference>
<reference evidence="2 3" key="1">
    <citation type="journal article" date="2022" name="Front. Microbiol.">
        <title>High genomic differentiation and limited gene flow indicate recent cryptic speciation within the genus Laspinema (cyanobacteria).</title>
        <authorList>
            <person name="Stanojkovic A."/>
            <person name="Skoupy S."/>
            <person name="Skaloud P."/>
            <person name="Dvorak P."/>
        </authorList>
    </citation>
    <scope>NUCLEOTIDE SEQUENCE [LARGE SCALE GENOMIC DNA]</scope>
    <source>
        <strain evidence="2 3">D3b</strain>
    </source>
</reference>
<dbReference type="InterPro" id="IPR017575">
    <property type="entry name" value="CRISPR-assoc_helicase_Cas3"/>
</dbReference>
<dbReference type="EMBL" id="JAMXFA010000012">
    <property type="protein sequence ID" value="MCT7978248.1"/>
    <property type="molecule type" value="Genomic_DNA"/>
</dbReference>
<feature type="domain" description="Helicase ATP-binding" evidence="1">
    <location>
        <begin position="39"/>
        <end position="244"/>
    </location>
</feature>
<comment type="caution">
    <text evidence="2">The sequence shown here is derived from an EMBL/GenBank/DDBJ whole genome shotgun (WGS) entry which is preliminary data.</text>
</comment>
<evidence type="ECO:0000313" key="3">
    <source>
        <dbReference type="Proteomes" id="UP001525961"/>
    </source>
</evidence>
<dbReference type="InterPro" id="IPR014001">
    <property type="entry name" value="Helicase_ATP-bd"/>
</dbReference>
<dbReference type="Gene3D" id="3.40.50.300">
    <property type="entry name" value="P-loop containing nucleotide triphosphate hydrolases"/>
    <property type="match status" value="2"/>
</dbReference>
<sequence>MSNEPLSIQLEPRSIAACTSLPPELAFMGNALQHQVEVYERSHDHDLILALAPTGTGKTKGGLLTLLHQPTKSAVYIAPTNALITQQTEAAKNFVKEAGLDHVVIEASAAKIRQWSNAQVGARSGEKVYNLLRNPATIFPELGPKRPVLLVTNPDIFYYATFFAYNRLDRVNIASGFYTKFSTVIFDEFHLYDAKQLVGLLFYLAHSHIFGFFEQGRRVILLTATPEPACEVVFSNLEAQGVRIARIDGLGTSNLLPSQTAVNLELRSQPTKPEFVAELADEVVRRYQQRPDCNGAVILDSLSVVTELYQTLKAKGLGDRIGRITGPASATDRKWAMEQSIILATSTVDVGFNFERHPAPTRQNLDWLIFSARDRAAFWQRIGRVGRVLGKTETDIPSEAIGYLPERAWEQGITNLDRSGGRSALAETLETLQCLDRPFWLAYWRSEAFLEIARPLLEMEEMLENLPQHSLISELFESLRLSLGGKRSWSYYRSRIKDIRAARELAEKPLKLVPGRRHFIQTFLQINCPEDWEDIRAGNADLEDIEKIFKTQPEAAQHFKEFAAKWSASYAPLFQFRSGLFESLKIRDPQGLFLDHSSETFLDALHLLRYCNFVSDGEILEIQSPADPPYEVSFRLRYRGKIHEFITEEMNKLNAFFGCKIQRGSGEAIAPMPLIESLEKEWFPGVILCPLKNAGPLYRLRQARIESFPITVNCNDGEKIYQFFPGVAGILALATEGVKLRLPDEQEFYCV</sequence>
<dbReference type="InterPro" id="IPR052511">
    <property type="entry name" value="ATP-dep_Helicase"/>
</dbReference>
<name>A0ABT2N6C4_9CYAN</name>
<proteinExistence type="predicted"/>
<gene>
    <name evidence="2" type="primary">cas3</name>
    <name evidence="2" type="ORF">NG792_11065</name>
</gene>
<dbReference type="SMART" id="SM00487">
    <property type="entry name" value="DEXDc"/>
    <property type="match status" value="1"/>
</dbReference>
<accession>A0ABT2N6C4</accession>
<dbReference type="InterPro" id="IPR027417">
    <property type="entry name" value="P-loop_NTPase"/>
</dbReference>
<protein>
    <submittedName>
        <fullName evidence="2">Type I-D CRISPR-associated helicase Cas3</fullName>
    </submittedName>
</protein>
<evidence type="ECO:0000259" key="1">
    <source>
        <dbReference type="PROSITE" id="PS51192"/>
    </source>
</evidence>
<dbReference type="PANTHER" id="PTHR47962:SF5">
    <property type="entry name" value="ATP-DEPENDENT HELICASE LHR-RELATED"/>
    <property type="match status" value="1"/>
</dbReference>
<dbReference type="RefSeq" id="WP_261235487.1">
    <property type="nucleotide sequence ID" value="NZ_JAMXFA010000012.1"/>
</dbReference>
<organism evidence="2 3">
    <name type="scientific">Laspinema olomoucense D3b</name>
    <dbReference type="NCBI Taxonomy" id="2953688"/>
    <lineage>
        <taxon>Bacteria</taxon>
        <taxon>Bacillati</taxon>
        <taxon>Cyanobacteriota</taxon>
        <taxon>Cyanophyceae</taxon>
        <taxon>Oscillatoriophycideae</taxon>
        <taxon>Oscillatoriales</taxon>
        <taxon>Laspinemataceae</taxon>
        <taxon>Laspinema</taxon>
        <taxon>Laspinema olomoucense</taxon>
    </lineage>
</organism>